<dbReference type="CDD" id="cd18579">
    <property type="entry name" value="ABC_6TM_ABCC_D1"/>
    <property type="match status" value="1"/>
</dbReference>
<feature type="domain" description="ABC transporter" evidence="12">
    <location>
        <begin position="599"/>
        <end position="840"/>
    </location>
</feature>
<feature type="transmembrane region" description="Helical" evidence="11">
    <location>
        <begin position="334"/>
        <end position="351"/>
    </location>
</feature>
<name>A0AAW1GL81_SAPOF</name>
<dbReference type="PROSITE" id="PS00211">
    <property type="entry name" value="ABC_TRANSPORTER_1"/>
    <property type="match status" value="1"/>
</dbReference>
<dbReference type="Proteomes" id="UP001443914">
    <property type="component" value="Unassembled WGS sequence"/>
</dbReference>
<dbReference type="InterPro" id="IPR027417">
    <property type="entry name" value="P-loop_NTPase"/>
</dbReference>
<dbReference type="SUPFAM" id="SSF52540">
    <property type="entry name" value="P-loop containing nucleoside triphosphate hydrolases"/>
    <property type="match status" value="1"/>
</dbReference>
<feature type="transmembrane region" description="Helical" evidence="11">
    <location>
        <begin position="36"/>
        <end position="59"/>
    </location>
</feature>
<protein>
    <recommendedName>
        <fullName evidence="3">ABC-type xenobiotic transporter</fullName>
        <ecNumber evidence="3">7.6.2.2</ecNumber>
    </recommendedName>
</protein>
<comment type="similarity">
    <text evidence="2">Belongs to the ABC transporter superfamily. ABCC family. Conjugate transporter (TC 3.A.1.208) subfamily.</text>
</comment>
<keyword evidence="9 11" id="KW-0472">Membrane</keyword>
<dbReference type="InterPro" id="IPR003593">
    <property type="entry name" value="AAA+_ATPase"/>
</dbReference>
<evidence type="ECO:0000256" key="9">
    <source>
        <dbReference type="ARBA" id="ARBA00023136"/>
    </source>
</evidence>
<dbReference type="PANTHER" id="PTHR24223">
    <property type="entry name" value="ATP-BINDING CASSETTE SUB-FAMILY C"/>
    <property type="match status" value="1"/>
</dbReference>
<keyword evidence="5 11" id="KW-0812">Transmembrane</keyword>
<dbReference type="InterPro" id="IPR003439">
    <property type="entry name" value="ABC_transporter-like_ATP-bd"/>
</dbReference>
<dbReference type="AlphaFoldDB" id="A0AAW1GL81"/>
<evidence type="ECO:0000256" key="11">
    <source>
        <dbReference type="SAM" id="Phobius"/>
    </source>
</evidence>
<evidence type="ECO:0000256" key="1">
    <source>
        <dbReference type="ARBA" id="ARBA00004141"/>
    </source>
</evidence>
<feature type="transmembrane region" description="Helical" evidence="11">
    <location>
        <begin position="71"/>
        <end position="91"/>
    </location>
</feature>
<dbReference type="Pfam" id="PF24358">
    <property type="entry name" value="ABCC10_N"/>
    <property type="match status" value="1"/>
</dbReference>
<dbReference type="SMART" id="SM00382">
    <property type="entry name" value="AAA"/>
    <property type="match status" value="1"/>
</dbReference>
<dbReference type="InterPro" id="IPR050173">
    <property type="entry name" value="ABC_transporter_C-like"/>
</dbReference>
<evidence type="ECO:0000256" key="7">
    <source>
        <dbReference type="ARBA" id="ARBA00022840"/>
    </source>
</evidence>
<evidence type="ECO:0000256" key="2">
    <source>
        <dbReference type="ARBA" id="ARBA00009726"/>
    </source>
</evidence>
<keyword evidence="15" id="KW-1185">Reference proteome</keyword>
<dbReference type="PANTHER" id="PTHR24223:SF369">
    <property type="entry name" value="ABC TRANSPORTER C FAMILY MEMBER 10"/>
    <property type="match status" value="1"/>
</dbReference>
<dbReference type="CDD" id="cd03250">
    <property type="entry name" value="ABCC_MRP_domain1"/>
    <property type="match status" value="1"/>
</dbReference>
<evidence type="ECO:0000313" key="14">
    <source>
        <dbReference type="EMBL" id="KAK9663646.1"/>
    </source>
</evidence>
<dbReference type="PROSITE" id="PS50893">
    <property type="entry name" value="ABC_TRANSPORTER_2"/>
    <property type="match status" value="1"/>
</dbReference>
<dbReference type="GO" id="GO:0005524">
    <property type="term" value="F:ATP binding"/>
    <property type="evidence" value="ECO:0007669"/>
    <property type="project" value="UniProtKB-KW"/>
</dbReference>
<dbReference type="Pfam" id="PF00664">
    <property type="entry name" value="ABC_membrane"/>
    <property type="match status" value="1"/>
</dbReference>
<feature type="transmembrane region" description="Helical" evidence="11">
    <location>
        <begin position="166"/>
        <end position="184"/>
    </location>
</feature>
<sequence length="856" mass="95235">MLMMENLWRLFCGNSDSTTVACTLRFLSVSNPDSCLNHAVIVVFDILILALVLLSTVICRTPSKKVDTLPSTLQICSAVFNGCLGLLYIGLGIWISEEKTIDQWWILLLFQGFTWLFVGLTASLRRNLVSKTSLRLLSVLSFMFAGILSIFALASIVNYQTVTPKVTLDVLSFFGASLLVVSTFRGYKNEESHETDNVSTLYTALNAEDDSITVVSSDVQFTPFSEAGLLSKMSFWWLNPLMKLGTTKTLSDEDIPKLRDSDGADSCYIQFTDQLIRQKEQETSLHSSLFRTIIACHQKEILISGFFALISILTLSAGPLLLKSFIKVSVGEEAFRYEGYLLAILLFFLKISESLSRRQWYFHSRIIGLKVRSLLTALIYKKQLRLSSEARMIHSGGQIMNYVIVDAYRIGEFPFSFHQIWTTILQICIAISILINVVGLATIVSLVVLILTVLCNIPFTKLRHKFMTKLMVAQDERLKACSEALVNMKVLKLYAWETHFKNMIEKSRKVEYKWLLRVHLGTLCSSFLYWTSPILISGATFGACSFLGVPLNASNVFTVVATLRLLQTPVTAISDLIGVVIQATVAFSRIARFLEASELQVEDVRKKINNDNTNRVILINSANFSWEMNQSKPTLRNISLDVQPGAKIAICGEVSSGKSTLLAAILGEVPCKDGTAAVYGGIAYVSQTAWIQSGTIRDNVLFGSAMDEQRYQETLRKCSLVKDLELLPYGDLTEIGDRGVNLSGGQKQRIQLARALYRDADIYLLDDPFSAVDAQTATSLFKEYVMVALSEKTVLLVTHQVDFLPAFQCCLLMSDGQIQLAGHYTELLASSSEFSNLVNAHKKTAGTERLAEVGTP</sequence>
<dbReference type="InterPro" id="IPR056228">
    <property type="entry name" value="ABCC10-like_N"/>
</dbReference>
<keyword evidence="8 11" id="KW-1133">Transmembrane helix</keyword>
<dbReference type="InterPro" id="IPR011527">
    <property type="entry name" value="ABC1_TM_dom"/>
</dbReference>
<feature type="transmembrane region" description="Helical" evidence="11">
    <location>
        <begin position="301"/>
        <end position="322"/>
    </location>
</feature>
<evidence type="ECO:0000256" key="3">
    <source>
        <dbReference type="ARBA" id="ARBA00012191"/>
    </source>
</evidence>
<proteinExistence type="inferred from homology"/>
<dbReference type="InterPro" id="IPR044746">
    <property type="entry name" value="ABCC_6TM_D1"/>
</dbReference>
<comment type="subcellular location">
    <subcellularLocation>
        <location evidence="1">Membrane</location>
        <topology evidence="1">Multi-pass membrane protein</topology>
    </subcellularLocation>
</comment>
<dbReference type="GO" id="GO:0016887">
    <property type="term" value="F:ATP hydrolysis activity"/>
    <property type="evidence" value="ECO:0007669"/>
    <property type="project" value="InterPro"/>
</dbReference>
<dbReference type="SUPFAM" id="SSF90123">
    <property type="entry name" value="ABC transporter transmembrane region"/>
    <property type="match status" value="1"/>
</dbReference>
<dbReference type="GO" id="GO:0008559">
    <property type="term" value="F:ABC-type xenobiotic transporter activity"/>
    <property type="evidence" value="ECO:0007669"/>
    <property type="project" value="UniProtKB-EC"/>
</dbReference>
<dbReference type="Pfam" id="PF00005">
    <property type="entry name" value="ABC_tran"/>
    <property type="match status" value="1"/>
</dbReference>
<comment type="caution">
    <text evidence="14">The sequence shown here is derived from an EMBL/GenBank/DDBJ whole genome shotgun (WGS) entry which is preliminary data.</text>
</comment>
<evidence type="ECO:0000313" key="15">
    <source>
        <dbReference type="Proteomes" id="UP001443914"/>
    </source>
</evidence>
<feature type="transmembrane region" description="Helical" evidence="11">
    <location>
        <begin position="103"/>
        <end position="124"/>
    </location>
</feature>
<dbReference type="EC" id="7.6.2.2" evidence="3"/>
<feature type="transmembrane region" description="Helical" evidence="11">
    <location>
        <begin position="424"/>
        <end position="457"/>
    </location>
</feature>
<evidence type="ECO:0000259" key="12">
    <source>
        <dbReference type="PROSITE" id="PS50893"/>
    </source>
</evidence>
<evidence type="ECO:0000256" key="10">
    <source>
        <dbReference type="ARBA" id="ARBA00034018"/>
    </source>
</evidence>
<keyword evidence="7" id="KW-0067">ATP-binding</keyword>
<feature type="domain" description="ABC transmembrane type-1" evidence="13">
    <location>
        <begin position="302"/>
        <end position="582"/>
    </location>
</feature>
<dbReference type="InterPro" id="IPR017871">
    <property type="entry name" value="ABC_transporter-like_CS"/>
</dbReference>
<organism evidence="14 15">
    <name type="scientific">Saponaria officinalis</name>
    <name type="common">Common soapwort</name>
    <name type="synonym">Lychnis saponaria</name>
    <dbReference type="NCBI Taxonomy" id="3572"/>
    <lineage>
        <taxon>Eukaryota</taxon>
        <taxon>Viridiplantae</taxon>
        <taxon>Streptophyta</taxon>
        <taxon>Embryophyta</taxon>
        <taxon>Tracheophyta</taxon>
        <taxon>Spermatophyta</taxon>
        <taxon>Magnoliopsida</taxon>
        <taxon>eudicotyledons</taxon>
        <taxon>Gunneridae</taxon>
        <taxon>Pentapetalae</taxon>
        <taxon>Caryophyllales</taxon>
        <taxon>Caryophyllaceae</taxon>
        <taxon>Caryophylleae</taxon>
        <taxon>Saponaria</taxon>
    </lineage>
</organism>
<gene>
    <name evidence="14" type="ORF">RND81_O264900</name>
</gene>
<evidence type="ECO:0000259" key="13">
    <source>
        <dbReference type="PROSITE" id="PS50929"/>
    </source>
</evidence>
<evidence type="ECO:0000256" key="8">
    <source>
        <dbReference type="ARBA" id="ARBA00022989"/>
    </source>
</evidence>
<evidence type="ECO:0000256" key="4">
    <source>
        <dbReference type="ARBA" id="ARBA00022448"/>
    </source>
</evidence>
<comment type="catalytic activity">
    <reaction evidence="10">
        <text>ATP + H2O + xenobioticSide 1 = ADP + phosphate + xenobioticSide 2.</text>
        <dbReference type="EC" id="7.6.2.2"/>
    </reaction>
</comment>
<dbReference type="InterPro" id="IPR036640">
    <property type="entry name" value="ABC1_TM_sf"/>
</dbReference>
<feature type="transmembrane region" description="Helical" evidence="11">
    <location>
        <begin position="136"/>
        <end position="160"/>
    </location>
</feature>
<accession>A0AAW1GL81</accession>
<dbReference type="PROSITE" id="PS50929">
    <property type="entry name" value="ABC_TM1F"/>
    <property type="match status" value="1"/>
</dbReference>
<evidence type="ECO:0000256" key="6">
    <source>
        <dbReference type="ARBA" id="ARBA00022741"/>
    </source>
</evidence>
<dbReference type="GO" id="GO:0016020">
    <property type="term" value="C:membrane"/>
    <property type="evidence" value="ECO:0007669"/>
    <property type="project" value="UniProtKB-SubCell"/>
</dbReference>
<dbReference type="EMBL" id="JBDFQZ010000016">
    <property type="protein sequence ID" value="KAK9663646.1"/>
    <property type="molecule type" value="Genomic_DNA"/>
</dbReference>
<evidence type="ECO:0000256" key="5">
    <source>
        <dbReference type="ARBA" id="ARBA00022692"/>
    </source>
</evidence>
<dbReference type="Gene3D" id="1.20.1560.10">
    <property type="entry name" value="ABC transporter type 1, transmembrane domain"/>
    <property type="match status" value="1"/>
</dbReference>
<keyword evidence="6" id="KW-0547">Nucleotide-binding</keyword>
<dbReference type="Gene3D" id="3.40.50.300">
    <property type="entry name" value="P-loop containing nucleotide triphosphate hydrolases"/>
    <property type="match status" value="1"/>
</dbReference>
<dbReference type="FunFam" id="1.20.1560.10:FF:000003">
    <property type="entry name" value="ABC transporter C family member 10"/>
    <property type="match status" value="1"/>
</dbReference>
<dbReference type="FunFam" id="3.40.50.300:FF:000508">
    <property type="entry name" value="ABC transporter C family member 5"/>
    <property type="match status" value="1"/>
</dbReference>
<keyword evidence="4" id="KW-0813">Transport</keyword>
<reference evidence="14" key="1">
    <citation type="submission" date="2024-03" db="EMBL/GenBank/DDBJ databases">
        <title>WGS assembly of Saponaria officinalis var. Norfolk2.</title>
        <authorList>
            <person name="Jenkins J."/>
            <person name="Shu S."/>
            <person name="Grimwood J."/>
            <person name="Barry K."/>
            <person name="Goodstein D."/>
            <person name="Schmutz J."/>
            <person name="Leebens-Mack J."/>
            <person name="Osbourn A."/>
        </authorList>
    </citation>
    <scope>NUCLEOTIDE SEQUENCE [LARGE SCALE GENOMIC DNA]</scope>
    <source>
        <strain evidence="14">JIC</strain>
    </source>
</reference>